<comment type="caution">
    <text evidence="1">The sequence shown here is derived from an EMBL/GenBank/DDBJ whole genome shotgun (WGS) entry which is preliminary data.</text>
</comment>
<dbReference type="GeneID" id="31773856"/>
<organism evidence="1 2">
    <name type="scientific">Caldicellulosiruptor bescii</name>
    <name type="common">Anaerocellum thermophilum</name>
    <dbReference type="NCBI Taxonomy" id="31899"/>
    <lineage>
        <taxon>Bacteria</taxon>
        <taxon>Bacillati</taxon>
        <taxon>Bacillota</taxon>
        <taxon>Bacillota incertae sedis</taxon>
        <taxon>Caldicellulosiruptorales</taxon>
        <taxon>Caldicellulosiruptoraceae</taxon>
        <taxon>Caldicellulosiruptor</taxon>
    </lineage>
</organism>
<dbReference type="EMBL" id="FXXC01000001">
    <property type="protein sequence ID" value="SMR91577.1"/>
    <property type="molecule type" value="Genomic_DNA"/>
</dbReference>
<gene>
    <name evidence="1" type="ORF">SAMN05216240_0541</name>
</gene>
<accession>A0ABY1S5T7</accession>
<evidence type="ECO:0000313" key="2">
    <source>
        <dbReference type="Proteomes" id="UP000196803"/>
    </source>
</evidence>
<protein>
    <submittedName>
        <fullName evidence="1">Uncharacterized protein</fullName>
    </submittedName>
</protein>
<sequence>MDSRFRDILKKYSRKGRVKIDWDAKRIQYHLETSSPYYEKEVFLVFKDGSVKKLLDCAFLYRDILSNIVGGVENLPWEVERLDFGRIITALAILPDNIREQIIAIIQRYDQIRYIPRNRDGWGEDDVKVYTLKEPTFIITPFEKALVDTMLANSLLFKKIGKKLVFPLALPIPQRRRSRVSNIFRNLLHLARV</sequence>
<evidence type="ECO:0000313" key="1">
    <source>
        <dbReference type="EMBL" id="SMR91577.1"/>
    </source>
</evidence>
<proteinExistence type="predicted"/>
<name>A0ABY1S5T7_CALBS</name>
<dbReference type="Proteomes" id="UP000196803">
    <property type="component" value="Unassembled WGS sequence"/>
</dbReference>
<keyword evidence="2" id="KW-1185">Reference proteome</keyword>
<dbReference type="RefSeq" id="WP_015908818.1">
    <property type="nucleotide sequence ID" value="NZ_FUZJ01000001.1"/>
</dbReference>
<reference evidence="1 2" key="1">
    <citation type="submission" date="2017-05" db="EMBL/GenBank/DDBJ databases">
        <authorList>
            <person name="Varghese N."/>
            <person name="Submissions S."/>
        </authorList>
    </citation>
    <scope>NUCLEOTIDE SEQUENCE [LARGE SCALE GENOMIC DNA]</scope>
    <source>
        <strain evidence="1 2">MACB1020</strain>
    </source>
</reference>